<evidence type="ECO:0000313" key="4">
    <source>
        <dbReference type="Proteomes" id="UP000000440"/>
    </source>
</evidence>
<dbReference type="EnsemblBacteria" id="BAC08427">
    <property type="protein sequence ID" value="BAC08427"/>
    <property type="gene ID" value="BAC08427"/>
</dbReference>
<comment type="similarity">
    <text evidence="1 2">Belongs to the BolA/IbaG family.</text>
</comment>
<dbReference type="Pfam" id="PF01722">
    <property type="entry name" value="BolA"/>
    <property type="match status" value="1"/>
</dbReference>
<organism evidence="3 4">
    <name type="scientific">Thermosynechococcus vestitus (strain NIES-2133 / IAM M-273 / BP-1)</name>
    <dbReference type="NCBI Taxonomy" id="197221"/>
    <lineage>
        <taxon>Bacteria</taxon>
        <taxon>Bacillati</taxon>
        <taxon>Cyanobacteriota</taxon>
        <taxon>Cyanophyceae</taxon>
        <taxon>Acaryochloridales</taxon>
        <taxon>Thermosynechococcaceae</taxon>
        <taxon>Thermosynechococcus</taxon>
    </lineage>
</organism>
<reference evidence="3 4" key="1">
    <citation type="journal article" date="2002" name="DNA Res.">
        <title>Complete genome structure of the thermophilic cyanobacterium Thermosynechococcus elongatus BP-1.</title>
        <authorList>
            <person name="Nakamura Y."/>
            <person name="Kaneko T."/>
            <person name="Sato S."/>
            <person name="Ikeuchi M."/>
            <person name="Katoh H."/>
            <person name="Sasamoto S."/>
            <person name="Watanabe A."/>
            <person name="Iriguchi M."/>
            <person name="Kawashima K."/>
            <person name="Kimura T."/>
            <person name="Kishida Y."/>
            <person name="Kiyokawa C."/>
            <person name="Kohara M."/>
            <person name="Matsumoto M."/>
            <person name="Matsuno A."/>
            <person name="Nakazaki N."/>
            <person name="Shimpo S."/>
            <person name="Sugimoto M."/>
            <person name="Takeuchi C."/>
            <person name="Yamada M."/>
            <person name="Tabata S."/>
        </authorList>
    </citation>
    <scope>NUCLEOTIDE SEQUENCE [LARGE SCALE GENOMIC DNA]</scope>
    <source>
        <strain evidence="4">IAM M-273 / NIES-2133 / BP-1</strain>
    </source>
</reference>
<dbReference type="InterPro" id="IPR050961">
    <property type="entry name" value="BolA/IbaG_stress_morph_reg"/>
</dbReference>
<dbReference type="Proteomes" id="UP000000440">
    <property type="component" value="Chromosome"/>
</dbReference>
<gene>
    <name evidence="3" type="ordered locus">tsl0875</name>
</gene>
<dbReference type="PIRSF" id="PIRSF003113">
    <property type="entry name" value="BolA"/>
    <property type="match status" value="1"/>
</dbReference>
<name>Q8DKI4_THEVB</name>
<dbReference type="STRING" id="197221.gene:10747467"/>
<accession>Q8DKI4</accession>
<evidence type="ECO:0000256" key="2">
    <source>
        <dbReference type="RuleBase" id="RU003860"/>
    </source>
</evidence>
<dbReference type="KEGG" id="tel:tsl0875"/>
<keyword evidence="4" id="KW-1185">Reference proteome</keyword>
<evidence type="ECO:0000256" key="1">
    <source>
        <dbReference type="ARBA" id="ARBA00005578"/>
    </source>
</evidence>
<dbReference type="PANTHER" id="PTHR46229">
    <property type="entry name" value="BOLA TRANSCRIPTION REGULATOR"/>
    <property type="match status" value="1"/>
</dbReference>
<protein>
    <submittedName>
        <fullName evidence="3">Tsl0875 protein</fullName>
    </submittedName>
</protein>
<evidence type="ECO:0000313" key="3">
    <source>
        <dbReference type="EMBL" id="BAC08427.1"/>
    </source>
</evidence>
<sequence>MVTPEQLTTLIQSRLPDAFVQVQDLTGGGDHYEAVVVSAAFEGKRLVQQHQLVYSSLKDLMASNELHALALKTYTPEQWAQRQ</sequence>
<dbReference type="eggNOG" id="COG0271">
    <property type="taxonomic scope" value="Bacteria"/>
</dbReference>
<dbReference type="AlphaFoldDB" id="Q8DKI4"/>
<dbReference type="RefSeq" id="WP_011056719.1">
    <property type="nucleotide sequence ID" value="NC_004113.1"/>
</dbReference>
<dbReference type="SUPFAM" id="SSF82657">
    <property type="entry name" value="BolA-like"/>
    <property type="match status" value="1"/>
</dbReference>
<dbReference type="InterPro" id="IPR002634">
    <property type="entry name" value="BolA"/>
</dbReference>
<dbReference type="Gene3D" id="3.30.300.90">
    <property type="entry name" value="BolA-like"/>
    <property type="match status" value="1"/>
</dbReference>
<dbReference type="InterPro" id="IPR036065">
    <property type="entry name" value="BolA-like_sf"/>
</dbReference>
<dbReference type="EMBL" id="BA000039">
    <property type="protein sequence ID" value="BAC08427.1"/>
    <property type="molecule type" value="Genomic_DNA"/>
</dbReference>
<dbReference type="PATRIC" id="fig|197221.4.peg.921"/>
<proteinExistence type="inferred from homology"/>
<dbReference type="PANTHER" id="PTHR46229:SF2">
    <property type="entry name" value="BOLA-LIKE PROTEIN 1"/>
    <property type="match status" value="1"/>
</dbReference>